<name>A0ABP3KDQ9_9LACT</name>
<dbReference type="InterPro" id="IPR026889">
    <property type="entry name" value="Zn_Tnp"/>
</dbReference>
<feature type="domain" description="Transposase IS801/IS1294" evidence="1">
    <location>
        <begin position="147"/>
        <end position="319"/>
    </location>
</feature>
<evidence type="ECO:0000259" key="1">
    <source>
        <dbReference type="Pfam" id="PF04986"/>
    </source>
</evidence>
<comment type="caution">
    <text evidence="3">The sequence shown here is derived from an EMBL/GenBank/DDBJ whole genome shotgun (WGS) entry which is preliminary data.</text>
</comment>
<keyword evidence="4" id="KW-1185">Reference proteome</keyword>
<organism evidence="3 4">
    <name type="scientific">Alkalibacterium indicireducens</name>
    <dbReference type="NCBI Taxonomy" id="398758"/>
    <lineage>
        <taxon>Bacteria</taxon>
        <taxon>Bacillati</taxon>
        <taxon>Bacillota</taxon>
        <taxon>Bacilli</taxon>
        <taxon>Lactobacillales</taxon>
        <taxon>Carnobacteriaceae</taxon>
        <taxon>Alkalibacterium</taxon>
    </lineage>
</organism>
<feature type="domain" description="Transposase zinc-binding" evidence="2">
    <location>
        <begin position="20"/>
        <end position="108"/>
    </location>
</feature>
<dbReference type="PANTHER" id="PTHR37023">
    <property type="entry name" value="TRANSPOSASE"/>
    <property type="match status" value="1"/>
</dbReference>
<evidence type="ECO:0000259" key="2">
    <source>
        <dbReference type="Pfam" id="PF14319"/>
    </source>
</evidence>
<protein>
    <submittedName>
        <fullName evidence="3">IS91 family transposase</fullName>
    </submittedName>
</protein>
<sequence length="449" mass="52865">MKDKLRIHMDQLKAIFLDNHNWERFKKKHKKKIRPIVIREVEKFLHCGDLLNGFRVFKCEACPNVQRFPIRCKGKFCPTCAVGEAQKWAEVQANDMYHTMHRHVILTIDEGLRPIFAHHQYRETLLKGLMDEAAKVVTNCFRKQEAGAIVALHTFGSKLEFNPHVHLLVTMGGITKDGKWEEYNFLPFVKLRKVWQTVVLKLIRRTLSQRAKAKVQPLLQAAFKNNPDGFYIHAPNQSRTDVKATLSYIGRYMKRGPIALHRIKMYDGELVAFAYQDKRDGEWKIEELSVEDFIGRLIRHIPDDQFKMIRHYGIYSRRTKKVMKKVVEHFQKEIKRLLINAQKIIKGKKWREQIKETFDRDPLECSECGNYLEFRGIAVRKNGSLEVAYANDKEAHQYIRREIDKIESKAYKVKKKEATREAIKEYGFSWDALAKAIERKQHSIYLPEV</sequence>
<dbReference type="PANTHER" id="PTHR37023:SF1">
    <property type="entry name" value="ISSOD25 TRANSPOSASE TNPA_ISSOD25"/>
    <property type="match status" value="1"/>
</dbReference>
<reference evidence="4" key="1">
    <citation type="journal article" date="2019" name="Int. J. Syst. Evol. Microbiol.">
        <title>The Global Catalogue of Microorganisms (GCM) 10K type strain sequencing project: providing services to taxonomists for standard genome sequencing and annotation.</title>
        <authorList>
            <consortium name="The Broad Institute Genomics Platform"/>
            <consortium name="The Broad Institute Genome Sequencing Center for Infectious Disease"/>
            <person name="Wu L."/>
            <person name="Ma J."/>
        </authorList>
    </citation>
    <scope>NUCLEOTIDE SEQUENCE [LARGE SCALE GENOMIC DNA]</scope>
    <source>
        <strain evidence="4">JCM 14232</strain>
    </source>
</reference>
<dbReference type="Pfam" id="PF04986">
    <property type="entry name" value="Y2_Tnp"/>
    <property type="match status" value="1"/>
</dbReference>
<dbReference type="InterPro" id="IPR007069">
    <property type="entry name" value="Transposase_32"/>
</dbReference>
<dbReference type="Pfam" id="PF14319">
    <property type="entry name" value="Zn_Tnp_IS91"/>
    <property type="match status" value="1"/>
</dbReference>
<evidence type="ECO:0000313" key="4">
    <source>
        <dbReference type="Proteomes" id="UP001410648"/>
    </source>
</evidence>
<proteinExistence type="predicted"/>
<dbReference type="EMBL" id="BAAADA010000035">
    <property type="protein sequence ID" value="GAA0477214.1"/>
    <property type="molecule type" value="Genomic_DNA"/>
</dbReference>
<gene>
    <name evidence="3" type="ORF">GCM10008936_04450</name>
</gene>
<evidence type="ECO:0000313" key="3">
    <source>
        <dbReference type="EMBL" id="GAA0477214.1"/>
    </source>
</evidence>
<accession>A0ABP3KDQ9</accession>
<dbReference type="Proteomes" id="UP001410648">
    <property type="component" value="Unassembled WGS sequence"/>
</dbReference>